<feature type="compositionally biased region" description="Pro residues" evidence="7">
    <location>
        <begin position="164"/>
        <end position="173"/>
    </location>
</feature>
<name>A0ABR2M6P9_9ASPA</name>
<evidence type="ECO:0000256" key="6">
    <source>
        <dbReference type="ARBA" id="ARBA00023294"/>
    </source>
</evidence>
<evidence type="ECO:0000256" key="5">
    <source>
        <dbReference type="ARBA" id="ARBA00023136"/>
    </source>
</evidence>
<evidence type="ECO:0000256" key="7">
    <source>
        <dbReference type="SAM" id="MobiDB-lite"/>
    </source>
</evidence>
<keyword evidence="4" id="KW-1003">Cell membrane</keyword>
<feature type="compositionally biased region" description="Low complexity" evidence="7">
    <location>
        <begin position="144"/>
        <end position="163"/>
    </location>
</feature>
<feature type="region of interest" description="Disordered" evidence="7">
    <location>
        <begin position="36"/>
        <end position="206"/>
    </location>
</feature>
<feature type="compositionally biased region" description="Basic and acidic residues" evidence="7">
    <location>
        <begin position="36"/>
        <end position="62"/>
    </location>
</feature>
<dbReference type="Proteomes" id="UP001412067">
    <property type="component" value="Unassembled WGS sequence"/>
</dbReference>
<dbReference type="EMBL" id="JBBWWR010000011">
    <property type="protein sequence ID" value="KAK8959743.1"/>
    <property type="molecule type" value="Genomic_DNA"/>
</dbReference>
<comment type="similarity">
    <text evidence="2">Belongs to the BIG GRAIN 1 (BG1) plant protein family.</text>
</comment>
<protein>
    <submittedName>
        <fullName evidence="8">Uncharacterized protein</fullName>
    </submittedName>
</protein>
<sequence>MERRRDGVATSPQRRGNNYASFSSTLLDAIYRSIDKTDDGAVEANPRRDGEAPDNNPRKKPTDGASTARRILPQMTPAEVTRPTAGEHWTGRNASSAIRSGREQRRAATPTSSSSDASSYGGFSSSEAESVTGVSQPARHRPIGTSAAGSSSFPSRSGRSRPSTVPPPPPPPVASSGDEKRGKKDRHGSIRNRLMRELWRGRSPASPGFRFANFFNSLFHSKSKVSGPGHAAAAGEESACSAASSSSRSCLSKTRGKTGPPKRTVKFCPTSVSVDGNCGHRDEKPVVGSNRPPLPVAATASTAKPPLRRMRMEDKEEEEAGESDSSSDLFELENMAVIGRFHDELPVYETTTLDSYSGNSRFFS</sequence>
<accession>A0ABR2M6P9</accession>
<evidence type="ECO:0000256" key="3">
    <source>
        <dbReference type="ARBA" id="ARBA00022448"/>
    </source>
</evidence>
<dbReference type="PANTHER" id="PTHR33541:SF28">
    <property type="entry name" value="PROTEIN BIG GRAIN 1-LIKE A"/>
    <property type="match status" value="1"/>
</dbReference>
<feature type="region of interest" description="Disordered" evidence="7">
    <location>
        <begin position="1"/>
        <end position="22"/>
    </location>
</feature>
<evidence type="ECO:0000256" key="1">
    <source>
        <dbReference type="ARBA" id="ARBA00004236"/>
    </source>
</evidence>
<dbReference type="InterPro" id="IPR039621">
    <property type="entry name" value="BG1-like"/>
</dbReference>
<gene>
    <name evidence="8" type="ORF">KSP40_PGU006523</name>
</gene>
<evidence type="ECO:0000313" key="9">
    <source>
        <dbReference type="Proteomes" id="UP001412067"/>
    </source>
</evidence>
<dbReference type="PANTHER" id="PTHR33541">
    <property type="entry name" value="PROTEIN BIG GRAIN 1-LIKE A-RELATED"/>
    <property type="match status" value="1"/>
</dbReference>
<evidence type="ECO:0000256" key="4">
    <source>
        <dbReference type="ARBA" id="ARBA00022475"/>
    </source>
</evidence>
<evidence type="ECO:0000256" key="2">
    <source>
        <dbReference type="ARBA" id="ARBA00010067"/>
    </source>
</evidence>
<comment type="subcellular location">
    <subcellularLocation>
        <location evidence="1">Cell membrane</location>
    </subcellularLocation>
</comment>
<organism evidence="8 9">
    <name type="scientific">Platanthera guangdongensis</name>
    <dbReference type="NCBI Taxonomy" id="2320717"/>
    <lineage>
        <taxon>Eukaryota</taxon>
        <taxon>Viridiplantae</taxon>
        <taxon>Streptophyta</taxon>
        <taxon>Embryophyta</taxon>
        <taxon>Tracheophyta</taxon>
        <taxon>Spermatophyta</taxon>
        <taxon>Magnoliopsida</taxon>
        <taxon>Liliopsida</taxon>
        <taxon>Asparagales</taxon>
        <taxon>Orchidaceae</taxon>
        <taxon>Orchidoideae</taxon>
        <taxon>Orchideae</taxon>
        <taxon>Orchidinae</taxon>
        <taxon>Platanthera</taxon>
    </lineage>
</organism>
<keyword evidence="9" id="KW-1185">Reference proteome</keyword>
<proteinExistence type="inferred from homology"/>
<reference evidence="8 9" key="1">
    <citation type="journal article" date="2022" name="Nat. Plants">
        <title>Genomes of leafy and leafless Platanthera orchids illuminate the evolution of mycoheterotrophy.</title>
        <authorList>
            <person name="Li M.H."/>
            <person name="Liu K.W."/>
            <person name="Li Z."/>
            <person name="Lu H.C."/>
            <person name="Ye Q.L."/>
            <person name="Zhang D."/>
            <person name="Wang J.Y."/>
            <person name="Li Y.F."/>
            <person name="Zhong Z.M."/>
            <person name="Liu X."/>
            <person name="Yu X."/>
            <person name="Liu D.K."/>
            <person name="Tu X.D."/>
            <person name="Liu B."/>
            <person name="Hao Y."/>
            <person name="Liao X.Y."/>
            <person name="Jiang Y.T."/>
            <person name="Sun W.H."/>
            <person name="Chen J."/>
            <person name="Chen Y.Q."/>
            <person name="Ai Y."/>
            <person name="Zhai J.W."/>
            <person name="Wu S.S."/>
            <person name="Zhou Z."/>
            <person name="Hsiao Y.Y."/>
            <person name="Wu W.L."/>
            <person name="Chen Y.Y."/>
            <person name="Lin Y.F."/>
            <person name="Hsu J.L."/>
            <person name="Li C.Y."/>
            <person name="Wang Z.W."/>
            <person name="Zhao X."/>
            <person name="Zhong W.Y."/>
            <person name="Ma X.K."/>
            <person name="Ma L."/>
            <person name="Huang J."/>
            <person name="Chen G.Z."/>
            <person name="Huang M.Z."/>
            <person name="Huang L."/>
            <person name="Peng D.H."/>
            <person name="Luo Y.B."/>
            <person name="Zou S.Q."/>
            <person name="Chen S.P."/>
            <person name="Lan S."/>
            <person name="Tsai W.C."/>
            <person name="Van de Peer Y."/>
            <person name="Liu Z.J."/>
        </authorList>
    </citation>
    <scope>NUCLEOTIDE SEQUENCE [LARGE SCALE GENOMIC DNA]</scope>
    <source>
        <strain evidence="8">Lor288</strain>
    </source>
</reference>
<feature type="region of interest" description="Disordered" evidence="7">
    <location>
        <begin position="222"/>
        <end position="329"/>
    </location>
</feature>
<keyword evidence="5" id="KW-0472">Membrane</keyword>
<feature type="compositionally biased region" description="Polar residues" evidence="7">
    <location>
        <begin position="10"/>
        <end position="22"/>
    </location>
</feature>
<evidence type="ECO:0000313" key="8">
    <source>
        <dbReference type="EMBL" id="KAK8959743.1"/>
    </source>
</evidence>
<feature type="compositionally biased region" description="Low complexity" evidence="7">
    <location>
        <begin position="112"/>
        <end position="130"/>
    </location>
</feature>
<keyword evidence="3" id="KW-0813">Transport</keyword>
<feature type="compositionally biased region" description="Low complexity" evidence="7">
    <location>
        <begin position="231"/>
        <end position="250"/>
    </location>
</feature>
<comment type="caution">
    <text evidence="8">The sequence shown here is derived from an EMBL/GenBank/DDBJ whole genome shotgun (WGS) entry which is preliminary data.</text>
</comment>
<keyword evidence="6" id="KW-0927">Auxin signaling pathway</keyword>